<evidence type="ECO:0000313" key="3">
    <source>
        <dbReference type="Proteomes" id="UP001054252"/>
    </source>
</evidence>
<dbReference type="AlphaFoldDB" id="A0AAV5IQX4"/>
<comment type="caution">
    <text evidence="2">The sequence shown here is derived from an EMBL/GenBank/DDBJ whole genome shotgun (WGS) entry which is preliminary data.</text>
</comment>
<sequence length="62" mass="6788">MFKSNNVAARIFERQIRTPAPGTSVNSLAFAVILFCVALPSCLFCAVIIFCAVPNSHFCSRH</sequence>
<evidence type="ECO:0000313" key="2">
    <source>
        <dbReference type="EMBL" id="GKV00688.1"/>
    </source>
</evidence>
<reference evidence="2 3" key="1">
    <citation type="journal article" date="2021" name="Commun. Biol.">
        <title>The genome of Shorea leprosula (Dipterocarpaceae) highlights the ecological relevance of drought in aseasonal tropical rainforests.</title>
        <authorList>
            <person name="Ng K.K.S."/>
            <person name="Kobayashi M.J."/>
            <person name="Fawcett J.A."/>
            <person name="Hatakeyama M."/>
            <person name="Paape T."/>
            <person name="Ng C.H."/>
            <person name="Ang C.C."/>
            <person name="Tnah L.H."/>
            <person name="Lee C.T."/>
            <person name="Nishiyama T."/>
            <person name="Sese J."/>
            <person name="O'Brien M.J."/>
            <person name="Copetti D."/>
            <person name="Mohd Noor M.I."/>
            <person name="Ong R.C."/>
            <person name="Putra M."/>
            <person name="Sireger I.Z."/>
            <person name="Indrioko S."/>
            <person name="Kosugi Y."/>
            <person name="Izuno A."/>
            <person name="Isagi Y."/>
            <person name="Lee S.L."/>
            <person name="Shimizu K.K."/>
        </authorList>
    </citation>
    <scope>NUCLEOTIDE SEQUENCE [LARGE SCALE GENOMIC DNA]</scope>
    <source>
        <strain evidence="2">214</strain>
    </source>
</reference>
<keyword evidence="1" id="KW-0812">Transmembrane</keyword>
<proteinExistence type="predicted"/>
<dbReference type="Proteomes" id="UP001054252">
    <property type="component" value="Unassembled WGS sequence"/>
</dbReference>
<name>A0AAV5IQX4_9ROSI</name>
<dbReference type="EMBL" id="BPVZ01000016">
    <property type="protein sequence ID" value="GKV00688.1"/>
    <property type="molecule type" value="Genomic_DNA"/>
</dbReference>
<evidence type="ECO:0000256" key="1">
    <source>
        <dbReference type="SAM" id="Phobius"/>
    </source>
</evidence>
<keyword evidence="3" id="KW-1185">Reference proteome</keyword>
<protein>
    <submittedName>
        <fullName evidence="2">Uncharacterized protein</fullName>
    </submittedName>
</protein>
<gene>
    <name evidence="2" type="ORF">SLEP1_g13338</name>
</gene>
<keyword evidence="1" id="KW-1133">Transmembrane helix</keyword>
<organism evidence="2 3">
    <name type="scientific">Rubroshorea leprosula</name>
    <dbReference type="NCBI Taxonomy" id="152421"/>
    <lineage>
        <taxon>Eukaryota</taxon>
        <taxon>Viridiplantae</taxon>
        <taxon>Streptophyta</taxon>
        <taxon>Embryophyta</taxon>
        <taxon>Tracheophyta</taxon>
        <taxon>Spermatophyta</taxon>
        <taxon>Magnoliopsida</taxon>
        <taxon>eudicotyledons</taxon>
        <taxon>Gunneridae</taxon>
        <taxon>Pentapetalae</taxon>
        <taxon>rosids</taxon>
        <taxon>malvids</taxon>
        <taxon>Malvales</taxon>
        <taxon>Dipterocarpaceae</taxon>
        <taxon>Rubroshorea</taxon>
    </lineage>
</organism>
<feature type="transmembrane region" description="Helical" evidence="1">
    <location>
        <begin position="28"/>
        <end position="53"/>
    </location>
</feature>
<keyword evidence="1" id="KW-0472">Membrane</keyword>
<accession>A0AAV5IQX4</accession>